<protein>
    <submittedName>
        <fullName evidence="7">Polygalacturonase</fullName>
    </submittedName>
</protein>
<dbReference type="AlphaFoldDB" id="A0AAD8HHN4"/>
<dbReference type="EMBL" id="JAUIZM010000009">
    <property type="protein sequence ID" value="KAK1366569.1"/>
    <property type="molecule type" value="Genomic_DNA"/>
</dbReference>
<evidence type="ECO:0000313" key="7">
    <source>
        <dbReference type="EMBL" id="KAK1366569.1"/>
    </source>
</evidence>
<dbReference type="EMBL" id="JAUIZM010000009">
    <property type="protein sequence ID" value="KAK1366567.1"/>
    <property type="molecule type" value="Genomic_DNA"/>
</dbReference>
<dbReference type="InterPro" id="IPR011050">
    <property type="entry name" value="Pectin_lyase_fold/virulence"/>
</dbReference>
<reference evidence="7" key="2">
    <citation type="submission" date="2023-05" db="EMBL/GenBank/DDBJ databases">
        <authorList>
            <person name="Schelkunov M.I."/>
        </authorList>
    </citation>
    <scope>NUCLEOTIDE SEQUENCE</scope>
    <source>
        <strain evidence="7">Hsosn_3</strain>
        <tissue evidence="7">Leaf</tissue>
    </source>
</reference>
<evidence type="ECO:0000313" key="8">
    <source>
        <dbReference type="Proteomes" id="UP001237642"/>
    </source>
</evidence>
<name>A0AAD8HHN4_9APIA</name>
<sequence>MEFGPVSKTSNVVALGFLILGLLSLQRVECDIKFRAISCRKHITFLTEFGGKGDGITSNTAVFQNATAQLSKFGSDGGAMLVVPPGRWLTGSFNLTNNFTLFLQKGAIILGSQDISEYPLIEPLKSYGRGRDTPGGRYASLVFGTNLTDVVITGENGTIDGQGAYWWDKFHAKELNFTRPYLIEIMYSNQVQISNLTLLNSPSWVVHPIYSSDVIIQFLTIIAPVDSPNTDGIDPDSCTNIKIEDCFIVSGDDCIAVKSGWDEYGIAVGMPTNHLIIRRLTCISPDSAVIALGSEMSGGIKDVRVEDITAINSESGVRIKSAPGRGAYVKDIYVRRMTMNTMKYVFWMTGSYGSHPDEGYNPKALPEVKNVNFRDIVAHNVTMSANLAGIKDDPYTGICVSNVTISLSPNPKKVQWNCTDIGGITSNVSPQPCDLLPDKHLESGCDFPTDVLPIDNVQLNTCKLPSQQVSN</sequence>
<organism evidence="7 8">
    <name type="scientific">Heracleum sosnowskyi</name>
    <dbReference type="NCBI Taxonomy" id="360622"/>
    <lineage>
        <taxon>Eukaryota</taxon>
        <taxon>Viridiplantae</taxon>
        <taxon>Streptophyta</taxon>
        <taxon>Embryophyta</taxon>
        <taxon>Tracheophyta</taxon>
        <taxon>Spermatophyta</taxon>
        <taxon>Magnoliopsida</taxon>
        <taxon>eudicotyledons</taxon>
        <taxon>Gunneridae</taxon>
        <taxon>Pentapetalae</taxon>
        <taxon>asterids</taxon>
        <taxon>campanulids</taxon>
        <taxon>Apiales</taxon>
        <taxon>Apiaceae</taxon>
        <taxon>Apioideae</taxon>
        <taxon>apioid superclade</taxon>
        <taxon>Tordylieae</taxon>
        <taxon>Tordyliinae</taxon>
        <taxon>Heracleum</taxon>
    </lineage>
</organism>
<feature type="signal peptide" evidence="5">
    <location>
        <begin position="1"/>
        <end position="30"/>
    </location>
</feature>
<keyword evidence="2 4" id="KW-0378">Hydrolase</keyword>
<dbReference type="PANTHER" id="PTHR31339:SF66">
    <property type="entry name" value="OS06G0106800 PROTEIN"/>
    <property type="match status" value="1"/>
</dbReference>
<dbReference type="GO" id="GO:0004650">
    <property type="term" value="F:polygalacturonase activity"/>
    <property type="evidence" value="ECO:0007669"/>
    <property type="project" value="InterPro"/>
</dbReference>
<dbReference type="Pfam" id="PF00295">
    <property type="entry name" value="Glyco_hydro_28"/>
    <property type="match status" value="1"/>
</dbReference>
<evidence type="ECO:0000256" key="3">
    <source>
        <dbReference type="ARBA" id="ARBA00023295"/>
    </source>
</evidence>
<comment type="caution">
    <text evidence="7">The sequence shown here is derived from an EMBL/GenBank/DDBJ whole genome shotgun (WGS) entry which is preliminary data.</text>
</comment>
<evidence type="ECO:0000256" key="5">
    <source>
        <dbReference type="SAM" id="SignalP"/>
    </source>
</evidence>
<evidence type="ECO:0000256" key="4">
    <source>
        <dbReference type="RuleBase" id="RU361169"/>
    </source>
</evidence>
<dbReference type="InterPro" id="IPR012334">
    <property type="entry name" value="Pectin_lyas_fold"/>
</dbReference>
<dbReference type="Proteomes" id="UP001237642">
    <property type="component" value="Unassembled WGS sequence"/>
</dbReference>
<reference evidence="7" key="1">
    <citation type="submission" date="2023-02" db="EMBL/GenBank/DDBJ databases">
        <title>Genome of toxic invasive species Heracleum sosnowskyi carries increased number of genes despite the absence of recent whole-genome duplications.</title>
        <authorList>
            <person name="Schelkunov M."/>
            <person name="Shtratnikova V."/>
            <person name="Makarenko M."/>
            <person name="Klepikova A."/>
            <person name="Omelchenko D."/>
            <person name="Novikova G."/>
            <person name="Obukhova E."/>
            <person name="Bogdanov V."/>
            <person name="Penin A."/>
            <person name="Logacheva M."/>
        </authorList>
    </citation>
    <scope>NUCLEOTIDE SEQUENCE</scope>
    <source>
        <strain evidence="7">Hsosn_3</strain>
        <tissue evidence="7">Leaf</tissue>
    </source>
</reference>
<evidence type="ECO:0000256" key="2">
    <source>
        <dbReference type="ARBA" id="ARBA00022801"/>
    </source>
</evidence>
<dbReference type="InterPro" id="IPR051801">
    <property type="entry name" value="GH28_Enzymes"/>
</dbReference>
<dbReference type="InterPro" id="IPR006626">
    <property type="entry name" value="PbH1"/>
</dbReference>
<dbReference type="InterPro" id="IPR000743">
    <property type="entry name" value="Glyco_hydro_28"/>
</dbReference>
<dbReference type="PANTHER" id="PTHR31339">
    <property type="entry name" value="PECTIN LYASE-RELATED"/>
    <property type="match status" value="1"/>
</dbReference>
<dbReference type="Gene3D" id="2.160.20.10">
    <property type="entry name" value="Single-stranded right-handed beta-helix, Pectin lyase-like"/>
    <property type="match status" value="1"/>
</dbReference>
<evidence type="ECO:0000313" key="6">
    <source>
        <dbReference type="EMBL" id="KAK1366567.1"/>
    </source>
</evidence>
<keyword evidence="5" id="KW-0732">Signal</keyword>
<dbReference type="SUPFAM" id="SSF51126">
    <property type="entry name" value="Pectin lyase-like"/>
    <property type="match status" value="1"/>
</dbReference>
<keyword evidence="8" id="KW-1185">Reference proteome</keyword>
<keyword evidence="3 4" id="KW-0326">Glycosidase</keyword>
<dbReference type="GO" id="GO:0005975">
    <property type="term" value="P:carbohydrate metabolic process"/>
    <property type="evidence" value="ECO:0007669"/>
    <property type="project" value="InterPro"/>
</dbReference>
<accession>A0AAD8HHN4</accession>
<gene>
    <name evidence="6" type="ORF">POM88_042128</name>
    <name evidence="7" type="ORF">POM88_042130</name>
</gene>
<dbReference type="SMART" id="SM00710">
    <property type="entry name" value="PbH1"/>
    <property type="match status" value="4"/>
</dbReference>
<proteinExistence type="inferred from homology"/>
<comment type="similarity">
    <text evidence="1 4">Belongs to the glycosyl hydrolase 28 family.</text>
</comment>
<feature type="chain" id="PRO_5042442231" evidence="5">
    <location>
        <begin position="31"/>
        <end position="471"/>
    </location>
</feature>
<evidence type="ECO:0000256" key="1">
    <source>
        <dbReference type="ARBA" id="ARBA00008834"/>
    </source>
</evidence>